<gene>
    <name evidence="1" type="ORF">AGLY_004157</name>
</gene>
<dbReference type="EMBL" id="VYZN01000013">
    <property type="protein sequence ID" value="KAE9540912.1"/>
    <property type="molecule type" value="Genomic_DNA"/>
</dbReference>
<sequence>MLTSIKTIMAPTTQSVLLSLYNIQYAQCCYTAQKETTTATVRSRCTGNTRFSKVAVVEHPTQELRYANTLPIIVTIIIVIVIDVQRRSIGVSASASTGFQSLTRYVVSIDELTAISTILPSRSIRDRVRRNNVYDSSGYSSSGVTVGYDYPSGRKQHTATASTRASLAICLPSQTRDLRVGKCTRGSVYEFCGDEHDLFGRTE</sequence>
<evidence type="ECO:0000313" key="2">
    <source>
        <dbReference type="Proteomes" id="UP000475862"/>
    </source>
</evidence>
<dbReference type="AlphaFoldDB" id="A0A6G0TXA2"/>
<name>A0A6G0TXA2_APHGL</name>
<organism evidence="1 2">
    <name type="scientific">Aphis glycines</name>
    <name type="common">Soybean aphid</name>
    <dbReference type="NCBI Taxonomy" id="307491"/>
    <lineage>
        <taxon>Eukaryota</taxon>
        <taxon>Metazoa</taxon>
        <taxon>Ecdysozoa</taxon>
        <taxon>Arthropoda</taxon>
        <taxon>Hexapoda</taxon>
        <taxon>Insecta</taxon>
        <taxon>Pterygota</taxon>
        <taxon>Neoptera</taxon>
        <taxon>Paraneoptera</taxon>
        <taxon>Hemiptera</taxon>
        <taxon>Sternorrhyncha</taxon>
        <taxon>Aphidomorpha</taxon>
        <taxon>Aphidoidea</taxon>
        <taxon>Aphididae</taxon>
        <taxon>Aphidini</taxon>
        <taxon>Aphis</taxon>
        <taxon>Aphis</taxon>
    </lineage>
</organism>
<keyword evidence="2" id="KW-1185">Reference proteome</keyword>
<reference evidence="1 2" key="1">
    <citation type="submission" date="2019-08" db="EMBL/GenBank/DDBJ databases">
        <title>The genome of the soybean aphid Biotype 1, its phylome, world population structure and adaptation to the North American continent.</title>
        <authorList>
            <person name="Giordano R."/>
            <person name="Donthu R.K."/>
            <person name="Hernandez A.G."/>
            <person name="Wright C.L."/>
            <person name="Zimin A.V."/>
        </authorList>
    </citation>
    <scope>NUCLEOTIDE SEQUENCE [LARGE SCALE GENOMIC DNA]</scope>
    <source>
        <tissue evidence="1">Whole aphids</tissue>
    </source>
</reference>
<dbReference type="Proteomes" id="UP000475862">
    <property type="component" value="Unassembled WGS sequence"/>
</dbReference>
<proteinExistence type="predicted"/>
<comment type="caution">
    <text evidence="1">The sequence shown here is derived from an EMBL/GenBank/DDBJ whole genome shotgun (WGS) entry which is preliminary data.</text>
</comment>
<protein>
    <submittedName>
        <fullName evidence="1">Uncharacterized protein</fullName>
    </submittedName>
</protein>
<evidence type="ECO:0000313" key="1">
    <source>
        <dbReference type="EMBL" id="KAE9540912.1"/>
    </source>
</evidence>
<accession>A0A6G0TXA2</accession>